<evidence type="ECO:0000313" key="1">
    <source>
        <dbReference type="EMBL" id="BBZ44836.1"/>
    </source>
</evidence>
<evidence type="ECO:0000313" key="2">
    <source>
        <dbReference type="Proteomes" id="UP000467105"/>
    </source>
</evidence>
<evidence type="ECO:0008006" key="3">
    <source>
        <dbReference type="Google" id="ProtNLM"/>
    </source>
</evidence>
<name>A0A7I7YSJ9_9MYCO</name>
<dbReference type="OrthoDB" id="3212118at2"/>
<organism evidence="1 2">
    <name type="scientific">Mycobacterium parmense</name>
    <dbReference type="NCBI Taxonomy" id="185642"/>
    <lineage>
        <taxon>Bacteria</taxon>
        <taxon>Bacillati</taxon>
        <taxon>Actinomycetota</taxon>
        <taxon>Actinomycetes</taxon>
        <taxon>Mycobacteriales</taxon>
        <taxon>Mycobacteriaceae</taxon>
        <taxon>Mycobacterium</taxon>
        <taxon>Mycobacterium simiae complex</taxon>
    </lineage>
</organism>
<proteinExistence type="predicted"/>
<keyword evidence="2" id="KW-1185">Reference proteome</keyword>
<dbReference type="InterPro" id="IPR012349">
    <property type="entry name" value="Split_barrel_FMN-bd"/>
</dbReference>
<reference evidence="1 2" key="1">
    <citation type="journal article" date="2019" name="Emerg. Microbes Infect.">
        <title>Comprehensive subspecies identification of 175 nontuberculous mycobacteria species based on 7547 genomic profiles.</title>
        <authorList>
            <person name="Matsumoto Y."/>
            <person name="Kinjo T."/>
            <person name="Motooka D."/>
            <person name="Nabeya D."/>
            <person name="Jung N."/>
            <person name="Uechi K."/>
            <person name="Horii T."/>
            <person name="Iida T."/>
            <person name="Fujita J."/>
            <person name="Nakamura S."/>
        </authorList>
    </citation>
    <scope>NUCLEOTIDE SEQUENCE [LARGE SCALE GENOMIC DNA]</scope>
    <source>
        <strain evidence="1 2">JCM 14742</strain>
    </source>
</reference>
<dbReference type="EMBL" id="AP022614">
    <property type="protein sequence ID" value="BBZ44836.1"/>
    <property type="molecule type" value="Genomic_DNA"/>
</dbReference>
<gene>
    <name evidence="1" type="ORF">MPRM_21170</name>
</gene>
<accession>A0A7I7YSJ9</accession>
<dbReference type="SUPFAM" id="SSF50475">
    <property type="entry name" value="FMN-binding split barrel"/>
    <property type="match status" value="1"/>
</dbReference>
<dbReference type="AlphaFoldDB" id="A0A7I7YSJ9"/>
<dbReference type="Pfam" id="PF12900">
    <property type="entry name" value="Pyridox_ox_2"/>
    <property type="match status" value="1"/>
</dbReference>
<dbReference type="Gene3D" id="2.30.110.10">
    <property type="entry name" value="Electron Transport, Fmn-binding Protein, Chain A"/>
    <property type="match status" value="1"/>
</dbReference>
<dbReference type="RefSeq" id="WP_085270926.1">
    <property type="nucleotide sequence ID" value="NZ_AP022614.1"/>
</dbReference>
<dbReference type="Proteomes" id="UP000467105">
    <property type="component" value="Chromosome"/>
</dbReference>
<sequence length="150" mass="16482">MIERSYDGGLGLAQPAQGAQPLARDEAMRLLASVSYGRVVFDFRSLPAIRPVNHLVDDSRVILRTRLTTAVSNATRLNAGIVVAYEADSIDPETRSGWSVVVTGHARTLTDTDEVTRYEQLLRPWINHADTVVAIEPQFVTGLRIVPAQT</sequence>
<dbReference type="InterPro" id="IPR024747">
    <property type="entry name" value="Pyridox_Oxase-rel"/>
</dbReference>
<protein>
    <recommendedName>
        <fullName evidence="3">Pyridoxamine 5'-phosphate oxidase</fullName>
    </recommendedName>
</protein>